<dbReference type="EC" id="1.2.1.12" evidence="3"/>
<evidence type="ECO:0000313" key="12">
    <source>
        <dbReference type="Proteomes" id="UP000386466"/>
    </source>
</evidence>
<feature type="non-terminal residue" evidence="11">
    <location>
        <position position="76"/>
    </location>
</feature>
<keyword evidence="7" id="KW-0520">NAD</keyword>
<dbReference type="PANTHER" id="PTHR10836">
    <property type="entry name" value="GLYCERALDEHYDE 3-PHOSPHATE DEHYDROGENASE"/>
    <property type="match status" value="1"/>
</dbReference>
<evidence type="ECO:0000256" key="4">
    <source>
        <dbReference type="ARBA" id="ARBA00021022"/>
    </source>
</evidence>
<dbReference type="Pfam" id="PF00044">
    <property type="entry name" value="Gp_dh_N"/>
    <property type="match status" value="1"/>
</dbReference>
<keyword evidence="5" id="KW-0963">Cytoplasm</keyword>
<name>A0A485N4T8_LYNPA</name>
<dbReference type="AlphaFoldDB" id="A0A485N4T8"/>
<accession>A0A485N4T8</accession>
<keyword evidence="8" id="KW-0324">Glycolysis</keyword>
<evidence type="ECO:0000256" key="1">
    <source>
        <dbReference type="ARBA" id="ARBA00004869"/>
    </source>
</evidence>
<dbReference type="GO" id="GO:0006096">
    <property type="term" value="P:glycolytic process"/>
    <property type="evidence" value="ECO:0007669"/>
    <property type="project" value="UniProtKB-KW"/>
</dbReference>
<dbReference type="InterPro" id="IPR020831">
    <property type="entry name" value="GlycerAld/Erythrose_P_DH"/>
</dbReference>
<dbReference type="GO" id="GO:0004365">
    <property type="term" value="F:glyceraldehyde-3-phosphate dehydrogenase (NAD+) (phosphorylating) activity"/>
    <property type="evidence" value="ECO:0007669"/>
    <property type="project" value="UniProtKB-EC"/>
</dbReference>
<dbReference type="InterPro" id="IPR020828">
    <property type="entry name" value="GlycerAld_3-P_DH_NAD(P)-bd"/>
</dbReference>
<organism evidence="11 12">
    <name type="scientific">Lynx pardinus</name>
    <name type="common">Iberian lynx</name>
    <name type="synonym">Felis pardina</name>
    <dbReference type="NCBI Taxonomy" id="191816"/>
    <lineage>
        <taxon>Eukaryota</taxon>
        <taxon>Metazoa</taxon>
        <taxon>Chordata</taxon>
        <taxon>Craniata</taxon>
        <taxon>Vertebrata</taxon>
        <taxon>Euteleostomi</taxon>
        <taxon>Mammalia</taxon>
        <taxon>Eutheria</taxon>
        <taxon>Laurasiatheria</taxon>
        <taxon>Carnivora</taxon>
        <taxon>Feliformia</taxon>
        <taxon>Felidae</taxon>
        <taxon>Felinae</taxon>
        <taxon>Lynx</taxon>
    </lineage>
</organism>
<dbReference type="GO" id="GO:0005829">
    <property type="term" value="C:cytosol"/>
    <property type="evidence" value="ECO:0007669"/>
    <property type="project" value="TreeGrafter"/>
</dbReference>
<comment type="pathway">
    <text evidence="1">Carbohydrate degradation; glycolysis; pyruvate from D-glyceraldehyde 3-phosphate: step 1/5.</text>
</comment>
<comment type="catalytic activity">
    <reaction evidence="9">
        <text>D-glyceraldehyde 3-phosphate + phosphate + NAD(+) = (2R)-3-phospho-glyceroyl phosphate + NADH + H(+)</text>
        <dbReference type="Rhea" id="RHEA:10300"/>
        <dbReference type="ChEBI" id="CHEBI:15378"/>
        <dbReference type="ChEBI" id="CHEBI:43474"/>
        <dbReference type="ChEBI" id="CHEBI:57540"/>
        <dbReference type="ChEBI" id="CHEBI:57604"/>
        <dbReference type="ChEBI" id="CHEBI:57945"/>
        <dbReference type="ChEBI" id="CHEBI:59776"/>
        <dbReference type="EC" id="1.2.1.12"/>
    </reaction>
</comment>
<dbReference type="SMART" id="SM00846">
    <property type="entry name" value="Gp_dh_N"/>
    <property type="match status" value="1"/>
</dbReference>
<comment type="similarity">
    <text evidence="2">Belongs to the glyceraldehyde-3-phosphate dehydrogenase family.</text>
</comment>
<evidence type="ECO:0000313" key="11">
    <source>
        <dbReference type="EMBL" id="VFV27507.1"/>
    </source>
</evidence>
<reference evidence="11 12" key="1">
    <citation type="submission" date="2019-01" db="EMBL/GenBank/DDBJ databases">
        <authorList>
            <person name="Alioto T."/>
            <person name="Alioto T."/>
        </authorList>
    </citation>
    <scope>NUCLEOTIDE SEQUENCE [LARGE SCALE GENOMIC DNA]</scope>
</reference>
<protein>
    <recommendedName>
        <fullName evidence="4">Glyceraldehyde-3-phosphate dehydrogenase</fullName>
        <ecNumber evidence="3">1.2.1.12</ecNumber>
    </recommendedName>
</protein>
<evidence type="ECO:0000256" key="8">
    <source>
        <dbReference type="ARBA" id="ARBA00023152"/>
    </source>
</evidence>
<feature type="domain" description="Glyceraldehyde 3-phosphate dehydrogenase NAD(P) binding" evidence="10">
    <location>
        <begin position="3"/>
        <end position="76"/>
    </location>
</feature>
<evidence type="ECO:0000259" key="10">
    <source>
        <dbReference type="SMART" id="SM00846"/>
    </source>
</evidence>
<evidence type="ECO:0000256" key="6">
    <source>
        <dbReference type="ARBA" id="ARBA00023002"/>
    </source>
</evidence>
<evidence type="ECO:0000256" key="2">
    <source>
        <dbReference type="ARBA" id="ARBA00007406"/>
    </source>
</evidence>
<gene>
    <name evidence="11" type="ORF">LYPA_23C001321</name>
</gene>
<dbReference type="Gene3D" id="3.40.50.720">
    <property type="entry name" value="NAD(P)-binding Rossmann-like Domain"/>
    <property type="match status" value="1"/>
</dbReference>
<sequence length="76" mass="8375">MVVKVGVSRFSCIGHLVTKADFHSGKIDIVTINNPFIDLNMVYMLQYDSAQCKFNGTVKAENGKPVINGKPISVFQ</sequence>
<dbReference type="PANTHER" id="PTHR10836:SF111">
    <property type="entry name" value="GLYCERALDEHYDE-3-PHOSPHATE DEHYDROGENASE"/>
    <property type="match status" value="1"/>
</dbReference>
<evidence type="ECO:0000256" key="9">
    <source>
        <dbReference type="ARBA" id="ARBA00047698"/>
    </source>
</evidence>
<proteinExistence type="inferred from homology"/>
<evidence type="ECO:0000256" key="7">
    <source>
        <dbReference type="ARBA" id="ARBA00023027"/>
    </source>
</evidence>
<keyword evidence="6" id="KW-0560">Oxidoreductase</keyword>
<evidence type="ECO:0000256" key="3">
    <source>
        <dbReference type="ARBA" id="ARBA00013119"/>
    </source>
</evidence>
<dbReference type="EMBL" id="CAAGRJ010010028">
    <property type="protein sequence ID" value="VFV27507.1"/>
    <property type="molecule type" value="Genomic_DNA"/>
</dbReference>
<dbReference type="Proteomes" id="UP000386466">
    <property type="component" value="Unassembled WGS sequence"/>
</dbReference>
<keyword evidence="12" id="KW-1185">Reference proteome</keyword>
<dbReference type="SUPFAM" id="SSF51735">
    <property type="entry name" value="NAD(P)-binding Rossmann-fold domains"/>
    <property type="match status" value="1"/>
</dbReference>
<dbReference type="InterPro" id="IPR036291">
    <property type="entry name" value="NAD(P)-bd_dom_sf"/>
</dbReference>
<dbReference type="GO" id="GO:0051287">
    <property type="term" value="F:NAD binding"/>
    <property type="evidence" value="ECO:0007669"/>
    <property type="project" value="InterPro"/>
</dbReference>
<evidence type="ECO:0000256" key="5">
    <source>
        <dbReference type="ARBA" id="ARBA00022490"/>
    </source>
</evidence>